<keyword evidence="2" id="KW-1185">Reference proteome</keyword>
<accession>A0A915I454</accession>
<evidence type="ECO:0000313" key="2">
    <source>
        <dbReference type="Proteomes" id="UP000887565"/>
    </source>
</evidence>
<dbReference type="AlphaFoldDB" id="A0A915I454"/>
<reference evidence="3" key="1">
    <citation type="submission" date="2022-11" db="UniProtKB">
        <authorList>
            <consortium name="WormBaseParasite"/>
        </authorList>
    </citation>
    <scope>IDENTIFICATION</scope>
</reference>
<feature type="chain" id="PRO_5037563717" evidence="1">
    <location>
        <begin position="20"/>
        <end position="132"/>
    </location>
</feature>
<evidence type="ECO:0000256" key="1">
    <source>
        <dbReference type="SAM" id="SignalP"/>
    </source>
</evidence>
<name>A0A915I454_ROMCU</name>
<dbReference type="WBParaSite" id="nRc.2.0.1.t08908-RA">
    <property type="protein sequence ID" value="nRc.2.0.1.t08908-RA"/>
    <property type="gene ID" value="nRc.2.0.1.g08908"/>
</dbReference>
<proteinExistence type="predicted"/>
<evidence type="ECO:0000313" key="3">
    <source>
        <dbReference type="WBParaSite" id="nRc.2.0.1.t08908-RA"/>
    </source>
</evidence>
<organism evidence="2 3">
    <name type="scientific">Romanomermis culicivorax</name>
    <name type="common">Nematode worm</name>
    <dbReference type="NCBI Taxonomy" id="13658"/>
    <lineage>
        <taxon>Eukaryota</taxon>
        <taxon>Metazoa</taxon>
        <taxon>Ecdysozoa</taxon>
        <taxon>Nematoda</taxon>
        <taxon>Enoplea</taxon>
        <taxon>Dorylaimia</taxon>
        <taxon>Mermithida</taxon>
        <taxon>Mermithoidea</taxon>
        <taxon>Mermithidae</taxon>
        <taxon>Romanomermis</taxon>
    </lineage>
</organism>
<dbReference type="Proteomes" id="UP000887565">
    <property type="component" value="Unplaced"/>
</dbReference>
<feature type="signal peptide" evidence="1">
    <location>
        <begin position="1"/>
        <end position="19"/>
    </location>
</feature>
<keyword evidence="1" id="KW-0732">Signal</keyword>
<protein>
    <submittedName>
        <fullName evidence="3">Secreted protein</fullName>
    </submittedName>
</protein>
<sequence>MIIAMTLLAIMTIDTTMTATTTTMIIKPTHVPPGTHATTIAIDPQLFSYTKVAVETTIFQQRYGSKKSQYSITILFILDYVESVGVSAVDNVPYTSCGPANGSTKATTAEFGSEPFCNMNESRPAPLTERPC</sequence>